<dbReference type="InParanoid" id="A0A6I8UQN0"/>
<feature type="signal peptide" evidence="1">
    <location>
        <begin position="1"/>
        <end position="19"/>
    </location>
</feature>
<dbReference type="CDD" id="cd00104">
    <property type="entry name" value="KAZAL_FS"/>
    <property type="match status" value="1"/>
</dbReference>
<keyword evidence="1" id="KW-0732">Signal</keyword>
<organism evidence="3 4">
    <name type="scientific">Drosophila pseudoobscura pseudoobscura</name>
    <name type="common">Fruit fly</name>
    <dbReference type="NCBI Taxonomy" id="46245"/>
    <lineage>
        <taxon>Eukaryota</taxon>
        <taxon>Metazoa</taxon>
        <taxon>Ecdysozoa</taxon>
        <taxon>Arthropoda</taxon>
        <taxon>Hexapoda</taxon>
        <taxon>Insecta</taxon>
        <taxon>Pterygota</taxon>
        <taxon>Neoptera</taxon>
        <taxon>Endopterygota</taxon>
        <taxon>Diptera</taxon>
        <taxon>Brachycera</taxon>
        <taxon>Muscomorpha</taxon>
        <taxon>Ephydroidea</taxon>
        <taxon>Drosophilidae</taxon>
        <taxon>Drosophila</taxon>
        <taxon>Sophophora</taxon>
    </lineage>
</organism>
<keyword evidence="3" id="KW-1185">Reference proteome</keyword>
<evidence type="ECO:0000256" key="1">
    <source>
        <dbReference type="SAM" id="SignalP"/>
    </source>
</evidence>
<gene>
    <name evidence="4" type="primary">Kaz-m1</name>
</gene>
<dbReference type="GeneID" id="4802213"/>
<dbReference type="Proteomes" id="UP000001819">
    <property type="component" value="Chromosome 2"/>
</dbReference>
<dbReference type="OMA" id="LEVQECF"/>
<dbReference type="AlphaFoldDB" id="A0A6I8UQN0"/>
<evidence type="ECO:0000313" key="3">
    <source>
        <dbReference type="Proteomes" id="UP000001819"/>
    </source>
</evidence>
<accession>A0A6I8UQN0</accession>
<sequence length="156" mass="17274">MMFQTLTLCCLALVTGIAANTVSTNATDCPQFCAAIYRPVCATDGKNFKEFASDCNLKSDNCRRERNNVAAYAETDSAWCSSELVDNIHEKLGSFKLDREECFKPCSMIYQPICVTNGKYRAHLSNVCLLETFNCALQATGAQPTELLRVLRDSTC</sequence>
<reference evidence="3" key="1">
    <citation type="submission" date="2024-06" db="UniProtKB">
        <authorList>
            <consortium name="RefSeq"/>
        </authorList>
    </citation>
    <scope>NUCLEOTIDE SEQUENCE [LARGE SCALE GENOMIC DNA]</scope>
    <source>
        <strain evidence="3">MV2-25</strain>
    </source>
</reference>
<dbReference type="SUPFAM" id="SSF100895">
    <property type="entry name" value="Kazal-type serine protease inhibitors"/>
    <property type="match status" value="1"/>
</dbReference>
<feature type="domain" description="Kazal-like" evidence="2">
    <location>
        <begin position="23"/>
        <end position="77"/>
    </location>
</feature>
<proteinExistence type="predicted"/>
<dbReference type="InterPro" id="IPR002350">
    <property type="entry name" value="Kazal_dom"/>
</dbReference>
<name>A0A6I8UQN0_DROPS</name>
<dbReference type="Gene3D" id="3.30.60.30">
    <property type="match status" value="2"/>
</dbReference>
<feature type="domain" description="Kazal-like" evidence="2">
    <location>
        <begin position="96"/>
        <end position="156"/>
    </location>
</feature>
<evidence type="ECO:0000259" key="2">
    <source>
        <dbReference type="PROSITE" id="PS51465"/>
    </source>
</evidence>
<protein>
    <submittedName>
        <fullName evidence="4">Enhancer of split M1 protein</fullName>
    </submittedName>
</protein>
<dbReference type="SMART" id="SM00280">
    <property type="entry name" value="KAZAL"/>
    <property type="match status" value="2"/>
</dbReference>
<dbReference type="RefSeq" id="XP_001359181.1">
    <property type="nucleotide sequence ID" value="XM_001359144.4"/>
</dbReference>
<dbReference type="Bgee" id="FBgn0080993">
    <property type="expression patterns" value="Expressed in adult organism"/>
</dbReference>
<dbReference type="PROSITE" id="PS51465">
    <property type="entry name" value="KAZAL_2"/>
    <property type="match status" value="2"/>
</dbReference>
<dbReference type="InterPro" id="IPR036058">
    <property type="entry name" value="Kazal_dom_sf"/>
</dbReference>
<dbReference type="KEGG" id="dpo:4802213"/>
<dbReference type="Pfam" id="PF07648">
    <property type="entry name" value="Kazal_2"/>
    <property type="match status" value="2"/>
</dbReference>
<evidence type="ECO:0000313" key="4">
    <source>
        <dbReference type="RefSeq" id="XP_001359181.1"/>
    </source>
</evidence>
<reference evidence="4" key="2">
    <citation type="submission" date="2025-08" db="UniProtKB">
        <authorList>
            <consortium name="RefSeq"/>
        </authorList>
    </citation>
    <scope>IDENTIFICATION</scope>
    <source>
        <strain evidence="4">MV-25-SWS-2005</strain>
        <tissue evidence="4">Whole body</tissue>
    </source>
</reference>
<feature type="chain" id="PRO_5026261769" evidence="1">
    <location>
        <begin position="20"/>
        <end position="156"/>
    </location>
</feature>